<evidence type="ECO:0000313" key="2">
    <source>
        <dbReference type="EMBL" id="KXJ94291.1"/>
    </source>
</evidence>
<sequence length="182" mass="20522">MSTFSFLGRRDLNMGNGDSTLNLMIAFLGIVFFSLCLASSLVMLRRIRMQRQRNLEDGLPKYQDLEHQQGRNINRLNIHTADGRSSVLLVNGRPMLSDPNLPPHSPSNVPEIHITFPDEHDAQGRQQNGRVVVVRVGDTSIGLEPYKEEQLPAYQKENAGDFYSIDMNQIGGLKEKERTQSS</sequence>
<dbReference type="InParanoid" id="A0A136JAU4"/>
<keyword evidence="1" id="KW-1133">Transmembrane helix</keyword>
<dbReference type="AlphaFoldDB" id="A0A136JAU4"/>
<keyword evidence="1" id="KW-0812">Transmembrane</keyword>
<dbReference type="OrthoDB" id="5388417at2759"/>
<keyword evidence="3" id="KW-1185">Reference proteome</keyword>
<accession>A0A136JAU4</accession>
<organism evidence="2 3">
    <name type="scientific">Microdochium bolleyi</name>
    <dbReference type="NCBI Taxonomy" id="196109"/>
    <lineage>
        <taxon>Eukaryota</taxon>
        <taxon>Fungi</taxon>
        <taxon>Dikarya</taxon>
        <taxon>Ascomycota</taxon>
        <taxon>Pezizomycotina</taxon>
        <taxon>Sordariomycetes</taxon>
        <taxon>Xylariomycetidae</taxon>
        <taxon>Xylariales</taxon>
        <taxon>Microdochiaceae</taxon>
        <taxon>Microdochium</taxon>
    </lineage>
</organism>
<proteinExistence type="predicted"/>
<protein>
    <submittedName>
        <fullName evidence="2">Uncharacterized protein</fullName>
    </submittedName>
</protein>
<gene>
    <name evidence="2" type="ORF">Micbo1qcDRAFT_231817</name>
</gene>
<reference evidence="3" key="1">
    <citation type="submission" date="2016-02" db="EMBL/GenBank/DDBJ databases">
        <title>Draft genome sequence of Microdochium bolleyi, a fungal endophyte of beachgrass.</title>
        <authorList>
            <consortium name="DOE Joint Genome Institute"/>
            <person name="David A.S."/>
            <person name="May G."/>
            <person name="Haridas S."/>
            <person name="Lim J."/>
            <person name="Wang M."/>
            <person name="Labutti K."/>
            <person name="Lipzen A."/>
            <person name="Barry K."/>
            <person name="Grigoriev I.V."/>
        </authorList>
    </citation>
    <scope>NUCLEOTIDE SEQUENCE [LARGE SCALE GENOMIC DNA]</scope>
    <source>
        <strain evidence="3">J235TASD1</strain>
    </source>
</reference>
<keyword evidence="1" id="KW-0472">Membrane</keyword>
<feature type="transmembrane region" description="Helical" evidence="1">
    <location>
        <begin position="20"/>
        <end position="44"/>
    </location>
</feature>
<name>A0A136JAU4_9PEZI</name>
<dbReference type="Proteomes" id="UP000070501">
    <property type="component" value="Unassembled WGS sequence"/>
</dbReference>
<evidence type="ECO:0000313" key="3">
    <source>
        <dbReference type="Proteomes" id="UP000070501"/>
    </source>
</evidence>
<evidence type="ECO:0000256" key="1">
    <source>
        <dbReference type="SAM" id="Phobius"/>
    </source>
</evidence>
<dbReference type="EMBL" id="KQ964247">
    <property type="protein sequence ID" value="KXJ94291.1"/>
    <property type="molecule type" value="Genomic_DNA"/>
</dbReference>